<dbReference type="RefSeq" id="WP_345136739.1">
    <property type="nucleotide sequence ID" value="NZ_BAABAT010000037.1"/>
</dbReference>
<gene>
    <name evidence="2" type="ORF">GCM10022255_086080</name>
</gene>
<dbReference type="EMBL" id="BAABAT010000037">
    <property type="protein sequence ID" value="GAA4259831.1"/>
    <property type="molecule type" value="Genomic_DNA"/>
</dbReference>
<keyword evidence="1" id="KW-0812">Transmembrane</keyword>
<comment type="caution">
    <text evidence="2">The sequence shown here is derived from an EMBL/GenBank/DDBJ whole genome shotgun (WGS) entry which is preliminary data.</text>
</comment>
<keyword evidence="1" id="KW-1133">Transmembrane helix</keyword>
<proteinExistence type="predicted"/>
<protein>
    <submittedName>
        <fullName evidence="2">Uncharacterized protein</fullName>
    </submittedName>
</protein>
<name>A0ABP8DMP3_9ACTN</name>
<reference evidence="3" key="1">
    <citation type="journal article" date="2019" name="Int. J. Syst. Evol. Microbiol.">
        <title>The Global Catalogue of Microorganisms (GCM) 10K type strain sequencing project: providing services to taxonomists for standard genome sequencing and annotation.</title>
        <authorList>
            <consortium name="The Broad Institute Genomics Platform"/>
            <consortium name="The Broad Institute Genome Sequencing Center for Infectious Disease"/>
            <person name="Wu L."/>
            <person name="Ma J."/>
        </authorList>
    </citation>
    <scope>NUCLEOTIDE SEQUENCE [LARGE SCALE GENOMIC DNA]</scope>
    <source>
        <strain evidence="3">JCM 17441</strain>
    </source>
</reference>
<keyword evidence="1" id="KW-0472">Membrane</keyword>
<evidence type="ECO:0000313" key="2">
    <source>
        <dbReference type="EMBL" id="GAA4259831.1"/>
    </source>
</evidence>
<evidence type="ECO:0000313" key="3">
    <source>
        <dbReference type="Proteomes" id="UP001500620"/>
    </source>
</evidence>
<sequence>MSQPPDRAPDKIGRTVIRGTWVLIGAGILAAIAAGLLAAALIIGRP</sequence>
<evidence type="ECO:0000256" key="1">
    <source>
        <dbReference type="SAM" id="Phobius"/>
    </source>
</evidence>
<keyword evidence="3" id="KW-1185">Reference proteome</keyword>
<accession>A0ABP8DMP3</accession>
<dbReference type="Proteomes" id="UP001500620">
    <property type="component" value="Unassembled WGS sequence"/>
</dbReference>
<feature type="transmembrane region" description="Helical" evidence="1">
    <location>
        <begin position="21"/>
        <end position="43"/>
    </location>
</feature>
<organism evidence="2 3">
    <name type="scientific">Dactylosporangium darangshiense</name>
    <dbReference type="NCBI Taxonomy" id="579108"/>
    <lineage>
        <taxon>Bacteria</taxon>
        <taxon>Bacillati</taxon>
        <taxon>Actinomycetota</taxon>
        <taxon>Actinomycetes</taxon>
        <taxon>Micromonosporales</taxon>
        <taxon>Micromonosporaceae</taxon>
        <taxon>Dactylosporangium</taxon>
    </lineage>
</organism>